<reference evidence="1" key="1">
    <citation type="submission" date="2018-05" db="EMBL/GenBank/DDBJ databases">
        <authorList>
            <person name="Lanie J.A."/>
            <person name="Ng W.-L."/>
            <person name="Kazmierczak K.M."/>
            <person name="Andrzejewski T.M."/>
            <person name="Davidsen T.M."/>
            <person name="Wayne K.J."/>
            <person name="Tettelin H."/>
            <person name="Glass J.I."/>
            <person name="Rusch D."/>
            <person name="Podicherti R."/>
            <person name="Tsui H.-C.T."/>
            <person name="Winkler M.E."/>
        </authorList>
    </citation>
    <scope>NUCLEOTIDE SEQUENCE</scope>
</reference>
<name>A0A382TGH5_9ZZZZ</name>
<evidence type="ECO:0000313" key="1">
    <source>
        <dbReference type="EMBL" id="SVD21230.1"/>
    </source>
</evidence>
<proteinExistence type="predicted"/>
<protein>
    <submittedName>
        <fullName evidence="1">Uncharacterized protein</fullName>
    </submittedName>
</protein>
<dbReference type="SUPFAM" id="SSF48452">
    <property type="entry name" value="TPR-like"/>
    <property type="match status" value="1"/>
</dbReference>
<dbReference type="AlphaFoldDB" id="A0A382TGH5"/>
<sequence>MSQVKEKPSHLVTDELTQAHNEFISCNLDMICLWAKLFRGYFGIGAVIIQLDENCRIIDIPSFTNEENIEEFLPKFTWTNHHLITLLCDGRITNHFIGVDVKIDVPVFDGAEFNDDYTLETDNNELKEATNELFIQSHECFDDGNYEESEALLSKVIQKNPLYSRAYSSLSLIRDEQQRVAESIQLNLDALSINPRNFRAIYNLANDLHRCWYDRDASWFFKKSIEYYPPFKEVLKEYSFTDN</sequence>
<accession>A0A382TGH5</accession>
<dbReference type="InterPro" id="IPR011990">
    <property type="entry name" value="TPR-like_helical_dom_sf"/>
</dbReference>
<organism evidence="1">
    <name type="scientific">marine metagenome</name>
    <dbReference type="NCBI Taxonomy" id="408172"/>
    <lineage>
        <taxon>unclassified sequences</taxon>
        <taxon>metagenomes</taxon>
        <taxon>ecological metagenomes</taxon>
    </lineage>
</organism>
<dbReference type="EMBL" id="UINC01136453">
    <property type="protein sequence ID" value="SVD21230.1"/>
    <property type="molecule type" value="Genomic_DNA"/>
</dbReference>
<dbReference type="Gene3D" id="1.25.40.10">
    <property type="entry name" value="Tetratricopeptide repeat domain"/>
    <property type="match status" value="1"/>
</dbReference>
<gene>
    <name evidence="1" type="ORF">METZ01_LOCUS374084</name>
</gene>